<proteinExistence type="predicted"/>
<feature type="chain" id="PRO_5011703638" description="Photosynthesis system II assembly factor Ycf48/Hcf136-like domain-containing protein" evidence="1">
    <location>
        <begin position="29"/>
        <end position="324"/>
    </location>
</feature>
<keyword evidence="1" id="KW-0732">Signal</keyword>
<dbReference type="SUPFAM" id="SSF110296">
    <property type="entry name" value="Oligoxyloglucan reducing end-specific cellobiohydrolase"/>
    <property type="match status" value="1"/>
</dbReference>
<name>A0A1H9GBL9_9GAMM</name>
<accession>A0A1H9GBL9</accession>
<dbReference type="AlphaFoldDB" id="A0A1H9GBL9"/>
<feature type="signal peptide" evidence="1">
    <location>
        <begin position="1"/>
        <end position="28"/>
    </location>
</feature>
<dbReference type="EMBL" id="FOFS01000007">
    <property type="protein sequence ID" value="SEQ47484.1"/>
    <property type="molecule type" value="Genomic_DNA"/>
</dbReference>
<evidence type="ECO:0000313" key="3">
    <source>
        <dbReference type="Proteomes" id="UP000199233"/>
    </source>
</evidence>
<gene>
    <name evidence="2" type="ORF">SAMN04488038_10710</name>
</gene>
<reference evidence="2 3" key="1">
    <citation type="submission" date="2016-10" db="EMBL/GenBank/DDBJ databases">
        <authorList>
            <person name="de Groot N.N."/>
        </authorList>
    </citation>
    <scope>NUCLEOTIDE SEQUENCE [LARGE SCALE GENOMIC DNA]</scope>
    <source>
        <strain evidence="2 3">DSM 25927</strain>
    </source>
</reference>
<dbReference type="PANTHER" id="PTHR47199">
    <property type="entry name" value="PHOTOSYSTEM II STABILITY/ASSEMBLY FACTOR HCF136, CHLOROPLASTIC"/>
    <property type="match status" value="1"/>
</dbReference>
<organism evidence="2 3">
    <name type="scientific">Solimonas aquatica</name>
    <dbReference type="NCBI Taxonomy" id="489703"/>
    <lineage>
        <taxon>Bacteria</taxon>
        <taxon>Pseudomonadati</taxon>
        <taxon>Pseudomonadota</taxon>
        <taxon>Gammaproteobacteria</taxon>
        <taxon>Nevskiales</taxon>
        <taxon>Nevskiaceae</taxon>
        <taxon>Solimonas</taxon>
    </lineage>
</organism>
<sequence length="324" mass="33932">MPSRHHWRHGYRALGFCVLCGFAMAAQAATLRTLRSGTAHSALYGLCFDAGYGVAVGAQGALLESSDGGEHWQAAAVLTPLALLAVDCRANRALAVGQSGSLLRREAGAWSLAPAISAQRLLGVSLNSRGQAAAVGEFGTVLWSDDAGRSWRDARPDWERFAPEAAEPHLYAVQVEESGQLTVAGEFGLILRSADAGHSWQSLRAADPAAPAVHALALDSRPGVPSYAAGQSGLLLKSGDGGRSWQTLPASRGNALLGLAAADAQTVLLAGLRTLRISRDGGASFSEVPLGKDAQPWYQNLRVSPVNGRYYAVGYAGRLVELLP</sequence>
<dbReference type="Gene3D" id="2.130.10.10">
    <property type="entry name" value="YVTN repeat-like/Quinoprotein amine dehydrogenase"/>
    <property type="match status" value="1"/>
</dbReference>
<evidence type="ECO:0000313" key="2">
    <source>
        <dbReference type="EMBL" id="SEQ47484.1"/>
    </source>
</evidence>
<keyword evidence="3" id="KW-1185">Reference proteome</keyword>
<dbReference type="PANTHER" id="PTHR47199:SF2">
    <property type="entry name" value="PHOTOSYSTEM II STABILITY_ASSEMBLY FACTOR HCF136, CHLOROPLASTIC"/>
    <property type="match status" value="1"/>
</dbReference>
<dbReference type="STRING" id="489703.SAMN04488038_10710"/>
<dbReference type="InterPro" id="IPR015943">
    <property type="entry name" value="WD40/YVTN_repeat-like_dom_sf"/>
</dbReference>
<protein>
    <recommendedName>
        <fullName evidence="4">Photosynthesis system II assembly factor Ycf48/Hcf136-like domain-containing protein</fullName>
    </recommendedName>
</protein>
<evidence type="ECO:0008006" key="4">
    <source>
        <dbReference type="Google" id="ProtNLM"/>
    </source>
</evidence>
<dbReference type="Proteomes" id="UP000199233">
    <property type="component" value="Unassembled WGS sequence"/>
</dbReference>
<evidence type="ECO:0000256" key="1">
    <source>
        <dbReference type="SAM" id="SignalP"/>
    </source>
</evidence>